<accession>A0AAN6I9D8</accession>
<organism evidence="1 2">
    <name type="scientific">Exophiala viscosa</name>
    <dbReference type="NCBI Taxonomy" id="2486360"/>
    <lineage>
        <taxon>Eukaryota</taxon>
        <taxon>Fungi</taxon>
        <taxon>Dikarya</taxon>
        <taxon>Ascomycota</taxon>
        <taxon>Pezizomycotina</taxon>
        <taxon>Eurotiomycetes</taxon>
        <taxon>Chaetothyriomycetidae</taxon>
        <taxon>Chaetothyriales</taxon>
        <taxon>Herpotrichiellaceae</taxon>
        <taxon>Exophiala</taxon>
    </lineage>
</organism>
<dbReference type="Proteomes" id="UP001203852">
    <property type="component" value="Unassembled WGS sequence"/>
</dbReference>
<evidence type="ECO:0000313" key="2">
    <source>
        <dbReference type="Proteomes" id="UP001203852"/>
    </source>
</evidence>
<proteinExistence type="predicted"/>
<evidence type="ECO:0000313" key="1">
    <source>
        <dbReference type="EMBL" id="KAI1609068.1"/>
    </source>
</evidence>
<dbReference type="EMBL" id="MU404361">
    <property type="protein sequence ID" value="KAI1609068.1"/>
    <property type="molecule type" value="Genomic_DNA"/>
</dbReference>
<gene>
    <name evidence="1" type="ORF">EDD36DRAFT_83115</name>
</gene>
<protein>
    <submittedName>
        <fullName evidence="1">Uncharacterized protein</fullName>
    </submittedName>
</protein>
<reference evidence="1" key="1">
    <citation type="journal article" date="2022" name="bioRxiv">
        <title>Deciphering the potential niche of two novel black yeast fungi from a biological soil crust based on their genomes, phenotypes, and melanin regulation.</title>
        <authorList>
            <consortium name="DOE Joint Genome Institute"/>
            <person name="Carr E.C."/>
            <person name="Barton Q."/>
            <person name="Grambo S."/>
            <person name="Sullivan M."/>
            <person name="Renfro C.M."/>
            <person name="Kuo A."/>
            <person name="Pangilinan J."/>
            <person name="Lipzen A."/>
            <person name="Keymanesh K."/>
            <person name="Savage E."/>
            <person name="Barry K."/>
            <person name="Grigoriev I.V."/>
            <person name="Riekhof W.R."/>
            <person name="Harris S.S."/>
        </authorList>
    </citation>
    <scope>NUCLEOTIDE SEQUENCE</scope>
    <source>
        <strain evidence="1">JF 03-4F</strain>
    </source>
</reference>
<dbReference type="AlphaFoldDB" id="A0AAN6I9D8"/>
<comment type="caution">
    <text evidence="1">The sequence shown here is derived from an EMBL/GenBank/DDBJ whole genome shotgun (WGS) entry which is preliminary data.</text>
</comment>
<keyword evidence="2" id="KW-1185">Reference proteome</keyword>
<name>A0AAN6I9D8_9EURO</name>
<sequence>MLGSFFVTSLSNMADDEWYYGRRRVPVTRGWGPCKRTHWVPTNEYYSGRNPRRVQAFFRAVGIDPDAQFERHRIPIIYLDDDDQVPMQYAGFRERGPGDPNWRYYPEGGGNGALPGQNPMPYDARNPIIAEALQQREETRAQQHRDNINQITQQINVIDGRYRDHINTYEDNMRGGIVDPGGRLGDLRNEISLHERLERFREDDNRRHARVVEDDIIRQHERDMRRCHHHHHHHHHRRCSGW</sequence>